<dbReference type="KEGG" id="hrr:HZS55_21525"/>
<feature type="domain" description="PAC" evidence="9">
    <location>
        <begin position="633"/>
        <end position="683"/>
    </location>
</feature>
<evidence type="ECO:0000256" key="1">
    <source>
        <dbReference type="ARBA" id="ARBA00000085"/>
    </source>
</evidence>
<dbReference type="NCBIfam" id="TIGR00229">
    <property type="entry name" value="sensory_box"/>
    <property type="match status" value="4"/>
</dbReference>
<dbReference type="InterPro" id="IPR003594">
    <property type="entry name" value="HATPase_dom"/>
</dbReference>
<dbReference type="EMBL" id="CP058910">
    <property type="protein sequence ID" value="QLH79712.1"/>
    <property type="molecule type" value="Genomic_DNA"/>
</dbReference>
<dbReference type="Pfam" id="PF08448">
    <property type="entry name" value="PAS_4"/>
    <property type="match status" value="2"/>
</dbReference>
<evidence type="ECO:0000256" key="4">
    <source>
        <dbReference type="ARBA" id="ARBA00022679"/>
    </source>
</evidence>
<accession>A0A7D5TPF9</accession>
<dbReference type="SUPFAM" id="SSF55781">
    <property type="entry name" value="GAF domain-like"/>
    <property type="match status" value="1"/>
</dbReference>
<dbReference type="InterPro" id="IPR035965">
    <property type="entry name" value="PAS-like_dom_sf"/>
</dbReference>
<dbReference type="Gene3D" id="3.30.450.40">
    <property type="match status" value="1"/>
</dbReference>
<evidence type="ECO:0000313" key="11">
    <source>
        <dbReference type="Proteomes" id="UP000509667"/>
    </source>
</evidence>
<evidence type="ECO:0000259" key="9">
    <source>
        <dbReference type="PROSITE" id="PS50113"/>
    </source>
</evidence>
<dbReference type="InterPro" id="IPR005467">
    <property type="entry name" value="His_kinase_dom"/>
</dbReference>
<feature type="region of interest" description="Disordered" evidence="6">
    <location>
        <begin position="114"/>
        <end position="154"/>
    </location>
</feature>
<dbReference type="Pfam" id="PF00989">
    <property type="entry name" value="PAS"/>
    <property type="match status" value="2"/>
</dbReference>
<feature type="compositionally biased region" description="Basic and acidic residues" evidence="6">
    <location>
        <begin position="114"/>
        <end position="133"/>
    </location>
</feature>
<dbReference type="Gene3D" id="3.40.50.2300">
    <property type="match status" value="1"/>
</dbReference>
<dbReference type="PRINTS" id="PR00344">
    <property type="entry name" value="BCTRLSENSOR"/>
</dbReference>
<dbReference type="SMART" id="SM00086">
    <property type="entry name" value="PAC"/>
    <property type="match status" value="4"/>
</dbReference>
<dbReference type="InterPro" id="IPR003018">
    <property type="entry name" value="GAF"/>
</dbReference>
<dbReference type="AlphaFoldDB" id="A0A7D5TPF9"/>
<dbReference type="Pfam" id="PF13185">
    <property type="entry name" value="GAF_2"/>
    <property type="match status" value="1"/>
</dbReference>
<dbReference type="SUPFAM" id="SSF55785">
    <property type="entry name" value="PYP-like sensor domain (PAS domain)"/>
    <property type="match status" value="4"/>
</dbReference>
<feature type="domain" description="PAC" evidence="9">
    <location>
        <begin position="231"/>
        <end position="282"/>
    </location>
</feature>
<dbReference type="InterPro" id="IPR011006">
    <property type="entry name" value="CheY-like_superfamily"/>
</dbReference>
<dbReference type="SUPFAM" id="SSF52172">
    <property type="entry name" value="CheY-like"/>
    <property type="match status" value="1"/>
</dbReference>
<organism evidence="10 11">
    <name type="scientific">Halosimplex rubrum</name>
    <dbReference type="NCBI Taxonomy" id="869889"/>
    <lineage>
        <taxon>Archaea</taxon>
        <taxon>Methanobacteriati</taxon>
        <taxon>Methanobacteriota</taxon>
        <taxon>Stenosarchaea group</taxon>
        <taxon>Halobacteria</taxon>
        <taxon>Halobacteriales</taxon>
        <taxon>Haloarculaceae</taxon>
        <taxon>Halosimplex</taxon>
    </lineage>
</organism>
<evidence type="ECO:0000259" key="8">
    <source>
        <dbReference type="PROSITE" id="PS50112"/>
    </source>
</evidence>
<dbReference type="Gene3D" id="3.30.565.10">
    <property type="entry name" value="Histidine kinase-like ATPase, C-terminal domain"/>
    <property type="match status" value="1"/>
</dbReference>
<feature type="domain" description="Histidine kinase" evidence="7">
    <location>
        <begin position="814"/>
        <end position="1019"/>
    </location>
</feature>
<reference evidence="10 11" key="1">
    <citation type="submission" date="2020-07" db="EMBL/GenBank/DDBJ databases">
        <title>Halosimplex pelagicum sp. nov. and Halosimplex rubrum sp. nov., isolated from salted brown alga Laminaria, and emended description of the genus Halosimplex.</title>
        <authorList>
            <person name="Cui H."/>
        </authorList>
    </citation>
    <scope>NUCLEOTIDE SEQUENCE [LARGE SCALE GENOMIC DNA]</scope>
    <source>
        <strain evidence="10 11">R27</strain>
    </source>
</reference>
<dbReference type="InterPro" id="IPR004358">
    <property type="entry name" value="Sig_transdc_His_kin-like_C"/>
</dbReference>
<dbReference type="RefSeq" id="WP_179909576.1">
    <property type="nucleotide sequence ID" value="NZ_CP058910.1"/>
</dbReference>
<protein>
    <recommendedName>
        <fullName evidence="2">histidine kinase</fullName>
        <ecNumber evidence="2">2.7.13.3</ecNumber>
    </recommendedName>
</protein>
<dbReference type="CDD" id="cd00130">
    <property type="entry name" value="PAS"/>
    <property type="match status" value="3"/>
</dbReference>
<dbReference type="SUPFAM" id="SSF55874">
    <property type="entry name" value="ATPase domain of HSP90 chaperone/DNA topoisomerase II/histidine kinase"/>
    <property type="match status" value="1"/>
</dbReference>
<dbReference type="InterPro" id="IPR052162">
    <property type="entry name" value="Sensor_kinase/Photoreceptor"/>
</dbReference>
<feature type="domain" description="PAC" evidence="9">
    <location>
        <begin position="353"/>
        <end position="405"/>
    </location>
</feature>
<dbReference type="Pfam" id="PF02518">
    <property type="entry name" value="HATPase_c"/>
    <property type="match status" value="1"/>
</dbReference>
<dbReference type="EC" id="2.7.13.3" evidence="2"/>
<dbReference type="PROSITE" id="PS50113">
    <property type="entry name" value="PAC"/>
    <property type="match status" value="3"/>
</dbReference>
<dbReference type="SMART" id="SM00387">
    <property type="entry name" value="HATPase_c"/>
    <property type="match status" value="1"/>
</dbReference>
<gene>
    <name evidence="10" type="ORF">HZS55_21525</name>
</gene>
<dbReference type="CDD" id="cd00075">
    <property type="entry name" value="HATPase"/>
    <property type="match status" value="1"/>
</dbReference>
<feature type="domain" description="PAS" evidence="8">
    <location>
        <begin position="157"/>
        <end position="227"/>
    </location>
</feature>
<dbReference type="GeneID" id="56080502"/>
<keyword evidence="4" id="KW-0808">Transferase</keyword>
<dbReference type="GO" id="GO:0004673">
    <property type="term" value="F:protein histidine kinase activity"/>
    <property type="evidence" value="ECO:0007669"/>
    <property type="project" value="UniProtKB-EC"/>
</dbReference>
<dbReference type="PROSITE" id="PS50109">
    <property type="entry name" value="HIS_KIN"/>
    <property type="match status" value="1"/>
</dbReference>
<sequence length="1023" mass="110525">MGARVLAVGPERDRPWVDDLEADGWDVVSAASTRAAVSALRTGDVACVVIERAGDAGADGGVDPLDALAGVREFGYDQPVLVTTAEPDGDLAAGATRLGVTEYVPRSTVDESLADRVRAHLPDPDAATRRATEPDGEPSEVTGGPRSDAARGTSTAAIEETAEALDAVSDGLYVLDLQGNFAVVNESLAAMAGRDADALVGEHVSSITTEAAAERVFPAVRRVVRGETTSETIETTVVPDDGEPFPAEDNLTAVEEGGEVVGVAGVLRDVTDKRERTRELERYESIIEAVDDGVYALDDEGRFEVVNDALVELTGYDREELLGEHTAIVKDDQTVQRAENKLRDLIHGNAVETTFDLDLVRESGEPVDAEDHMVMLSDEDGEFAGTAGVIRDITDRKERERELRAAREQFAELLDTSRALLGAHSTERVGEIVVDAVAHTLGFDMNVVRIYDGERDRLVPLAASDSDAVAVDDRPDYAVGEGGPGRAFETGEIRHAPDDLAIAPPEMPGGAVEVLYVPLGDQGAVSIGATEPGAFDGRARELAEILAANAAVALDRVAYESELVRYRTVIENVQDMVYVADDEGRFSLVTDPLSTWLGVDRADLVGRPVAAVLADPTALDAAADAVSDGADSRVLEVDFERVDGASLPAEIEVSPLPAEETAGTVGVVRDRTELVETRERLETQRDRFTYLFDNLPDAVVESAHVDGEPVVTAVNDAFTDVFGYDAATITGESLNEFVLPGDEYESGRDLDRRAAEGETVQSEVRRRTADGYRDFLFRGIPYDTGDETINSFGIYTDITDQKERERRLQVLNRVLRHNLRNDINVVLGYAEMIASRVDDETVDEWAETLIDTASEVASLGDRARSLDRTMREGALRDHEVGVGSVVDAVVSEYRREHAEARIETDVDDARVVGDGRIELALTELIENSVEYGGERVHIRVETDRTEGRVDLRVDDDGPGIPDYERTVVDESSEITQLEHGSGLGLWIVRWVVDSCGGRLRFEESDLGGTAVVLSLTPAESSDA</sequence>
<evidence type="ECO:0000256" key="6">
    <source>
        <dbReference type="SAM" id="MobiDB-lite"/>
    </source>
</evidence>
<evidence type="ECO:0000256" key="5">
    <source>
        <dbReference type="ARBA" id="ARBA00022777"/>
    </source>
</evidence>
<feature type="domain" description="PAS" evidence="8">
    <location>
        <begin position="562"/>
        <end position="633"/>
    </location>
</feature>
<feature type="domain" description="PAS" evidence="8">
    <location>
        <begin position="279"/>
        <end position="349"/>
    </location>
</feature>
<evidence type="ECO:0000256" key="2">
    <source>
        <dbReference type="ARBA" id="ARBA00012438"/>
    </source>
</evidence>
<dbReference type="InterPro" id="IPR001610">
    <property type="entry name" value="PAC"/>
</dbReference>
<dbReference type="Gene3D" id="3.30.450.20">
    <property type="entry name" value="PAS domain"/>
    <property type="match status" value="4"/>
</dbReference>
<comment type="catalytic activity">
    <reaction evidence="1">
        <text>ATP + protein L-histidine = ADP + protein N-phospho-L-histidine.</text>
        <dbReference type="EC" id="2.7.13.3"/>
    </reaction>
</comment>
<dbReference type="InterPro" id="IPR000700">
    <property type="entry name" value="PAS-assoc_C"/>
</dbReference>
<dbReference type="PANTHER" id="PTHR43304">
    <property type="entry name" value="PHYTOCHROME-LIKE PROTEIN CPH1"/>
    <property type="match status" value="1"/>
</dbReference>
<dbReference type="InterPro" id="IPR036890">
    <property type="entry name" value="HATPase_C_sf"/>
</dbReference>
<feature type="domain" description="PAS" evidence="8">
    <location>
        <begin position="684"/>
        <end position="757"/>
    </location>
</feature>
<dbReference type="PROSITE" id="PS50112">
    <property type="entry name" value="PAS"/>
    <property type="match status" value="4"/>
</dbReference>
<evidence type="ECO:0000259" key="7">
    <source>
        <dbReference type="PROSITE" id="PS50109"/>
    </source>
</evidence>
<dbReference type="InterPro" id="IPR000014">
    <property type="entry name" value="PAS"/>
</dbReference>
<keyword evidence="5" id="KW-0418">Kinase</keyword>
<keyword evidence="3" id="KW-0597">Phosphoprotein</keyword>
<name>A0A7D5TPF9_9EURY</name>
<dbReference type="SMART" id="SM00091">
    <property type="entry name" value="PAS"/>
    <property type="match status" value="4"/>
</dbReference>
<dbReference type="OrthoDB" id="106630at2157"/>
<proteinExistence type="predicted"/>
<keyword evidence="11" id="KW-1185">Reference proteome</keyword>
<dbReference type="GO" id="GO:0006355">
    <property type="term" value="P:regulation of DNA-templated transcription"/>
    <property type="evidence" value="ECO:0007669"/>
    <property type="project" value="InterPro"/>
</dbReference>
<dbReference type="PANTHER" id="PTHR43304:SF1">
    <property type="entry name" value="PAC DOMAIN-CONTAINING PROTEIN"/>
    <property type="match status" value="1"/>
</dbReference>
<dbReference type="Proteomes" id="UP000509667">
    <property type="component" value="Chromosome"/>
</dbReference>
<evidence type="ECO:0000256" key="3">
    <source>
        <dbReference type="ARBA" id="ARBA00022553"/>
    </source>
</evidence>
<evidence type="ECO:0000313" key="10">
    <source>
        <dbReference type="EMBL" id="QLH79712.1"/>
    </source>
</evidence>
<dbReference type="InterPro" id="IPR013656">
    <property type="entry name" value="PAS_4"/>
</dbReference>
<dbReference type="InterPro" id="IPR029016">
    <property type="entry name" value="GAF-like_dom_sf"/>
</dbReference>
<dbReference type="InterPro" id="IPR013767">
    <property type="entry name" value="PAS_fold"/>
</dbReference>